<comment type="caution">
    <text evidence="2">The sequence shown here is derived from an EMBL/GenBank/DDBJ whole genome shotgun (WGS) entry which is preliminary data.</text>
</comment>
<evidence type="ECO:0000313" key="2">
    <source>
        <dbReference type="EMBL" id="MVU80739.1"/>
    </source>
</evidence>
<evidence type="ECO:0000256" key="1">
    <source>
        <dbReference type="SAM" id="Phobius"/>
    </source>
</evidence>
<feature type="transmembrane region" description="Helical" evidence="1">
    <location>
        <begin position="120"/>
        <end position="140"/>
    </location>
</feature>
<accession>A0A7K1V2R8</accession>
<feature type="transmembrane region" description="Helical" evidence="1">
    <location>
        <begin position="179"/>
        <end position="201"/>
    </location>
</feature>
<keyword evidence="3" id="KW-1185">Reference proteome</keyword>
<dbReference type="Proteomes" id="UP000466794">
    <property type="component" value="Unassembled WGS sequence"/>
</dbReference>
<dbReference type="EMBL" id="WRPP01000005">
    <property type="protein sequence ID" value="MVU80739.1"/>
    <property type="molecule type" value="Genomic_DNA"/>
</dbReference>
<protein>
    <submittedName>
        <fullName evidence="2">Uncharacterized protein</fullName>
    </submittedName>
</protein>
<feature type="transmembrane region" description="Helical" evidence="1">
    <location>
        <begin position="58"/>
        <end position="81"/>
    </location>
</feature>
<keyword evidence="1" id="KW-0812">Transmembrane</keyword>
<dbReference type="AlphaFoldDB" id="A0A7K1V2R8"/>
<sequence>MSIIAMFVFFIEAARMGRRDRVYPMALWMTALWWPHDGSYLLRFDKWFHGYHHWFMELFWFAIVVTFLAESTFAVQTVLYGRDELSPGRSMPVHALRVGGALACGVISWSLLKGAFADDLYLISFMGTLMWGGPSGSALLMRHPDGKGQSVLEWVAFTVMAVMYSIASIFLFGGGFFHSLWYVLICLVSIVWSSVHLVQIWRTSAAFSSSRKLDKYLRMRRKSESEASSVRPVPA</sequence>
<keyword evidence="1" id="KW-1133">Transmembrane helix</keyword>
<dbReference type="RefSeq" id="WP_157390314.1">
    <property type="nucleotide sequence ID" value="NZ_WRPP01000005.1"/>
</dbReference>
<name>A0A7K1V2R8_9NOCA</name>
<evidence type="ECO:0000313" key="3">
    <source>
        <dbReference type="Proteomes" id="UP000466794"/>
    </source>
</evidence>
<organism evidence="2 3">
    <name type="scientific">Nocardia terrae</name>
    <dbReference type="NCBI Taxonomy" id="2675851"/>
    <lineage>
        <taxon>Bacteria</taxon>
        <taxon>Bacillati</taxon>
        <taxon>Actinomycetota</taxon>
        <taxon>Actinomycetes</taxon>
        <taxon>Mycobacteriales</taxon>
        <taxon>Nocardiaceae</taxon>
        <taxon>Nocardia</taxon>
    </lineage>
</organism>
<proteinExistence type="predicted"/>
<feature type="transmembrane region" description="Helical" evidence="1">
    <location>
        <begin position="152"/>
        <end position="173"/>
    </location>
</feature>
<gene>
    <name evidence="2" type="ORF">GPX89_26235</name>
</gene>
<keyword evidence="1" id="KW-0472">Membrane</keyword>
<reference evidence="2 3" key="1">
    <citation type="submission" date="2019-12" db="EMBL/GenBank/DDBJ databases">
        <title>Nocardia sp. nov. ET3-3 isolated from soil.</title>
        <authorList>
            <person name="Kanchanasin P."/>
            <person name="Tanasupawat S."/>
            <person name="Yuki M."/>
            <person name="Kudo T."/>
        </authorList>
    </citation>
    <scope>NUCLEOTIDE SEQUENCE [LARGE SCALE GENOMIC DNA]</scope>
    <source>
        <strain evidence="2 3">ET3-3</strain>
    </source>
</reference>
<feature type="transmembrane region" description="Helical" evidence="1">
    <location>
        <begin position="93"/>
        <end position="114"/>
    </location>
</feature>